<comment type="subunit">
    <text evidence="2">Homodimer.</text>
</comment>
<keyword evidence="16" id="KW-1185">Reference proteome</keyword>
<comment type="similarity">
    <text evidence="1">Belongs to the aspartate-semialdehyde dehydrogenase family.</text>
</comment>
<keyword evidence="10" id="KW-0486">Methionine biosynthesis</keyword>
<dbReference type="SMART" id="SM00859">
    <property type="entry name" value="Semialdhyde_dh"/>
    <property type="match status" value="1"/>
</dbReference>
<dbReference type="GO" id="GO:0051287">
    <property type="term" value="F:NAD binding"/>
    <property type="evidence" value="ECO:0007669"/>
    <property type="project" value="InterPro"/>
</dbReference>
<dbReference type="Gene3D" id="3.40.50.720">
    <property type="entry name" value="NAD(P)-binding Rossmann-like Domain"/>
    <property type="match status" value="1"/>
</dbReference>
<evidence type="ECO:0000256" key="10">
    <source>
        <dbReference type="ARBA" id="ARBA00023167"/>
    </source>
</evidence>
<dbReference type="GO" id="GO:0004073">
    <property type="term" value="F:aspartate-semialdehyde dehydrogenase activity"/>
    <property type="evidence" value="ECO:0007669"/>
    <property type="project" value="UniProtKB-EC"/>
</dbReference>
<keyword evidence="13" id="KW-0812">Transmembrane</keyword>
<dbReference type="Pfam" id="PF02774">
    <property type="entry name" value="Semialdhyde_dhC"/>
    <property type="match status" value="1"/>
</dbReference>
<name>A0A2R5GD20_9STRA</name>
<evidence type="ECO:0000256" key="11">
    <source>
        <dbReference type="ARBA" id="ARBA00047891"/>
    </source>
</evidence>
<dbReference type="AlphaFoldDB" id="A0A2R5GD20"/>
<organism evidence="15 16">
    <name type="scientific">Hondaea fermentalgiana</name>
    <dbReference type="NCBI Taxonomy" id="2315210"/>
    <lineage>
        <taxon>Eukaryota</taxon>
        <taxon>Sar</taxon>
        <taxon>Stramenopiles</taxon>
        <taxon>Bigyra</taxon>
        <taxon>Labyrinthulomycetes</taxon>
        <taxon>Thraustochytrida</taxon>
        <taxon>Thraustochytriidae</taxon>
        <taxon>Hondaea</taxon>
    </lineage>
</organism>
<comment type="caution">
    <text evidence="15">The sequence shown here is derived from an EMBL/GenBank/DDBJ whole genome shotgun (WGS) entry which is preliminary data.</text>
</comment>
<dbReference type="Proteomes" id="UP000241890">
    <property type="component" value="Unassembled WGS sequence"/>
</dbReference>
<feature type="transmembrane region" description="Helical" evidence="13">
    <location>
        <begin position="360"/>
        <end position="381"/>
    </location>
</feature>
<dbReference type="OrthoDB" id="1894490at2759"/>
<dbReference type="CDD" id="cd02316">
    <property type="entry name" value="VcASADH2_like_N"/>
    <property type="match status" value="1"/>
</dbReference>
<evidence type="ECO:0000256" key="8">
    <source>
        <dbReference type="ARBA" id="ARBA00023002"/>
    </source>
</evidence>
<keyword evidence="7" id="KW-0220">Diaminopimelate biosynthesis</keyword>
<evidence type="ECO:0000313" key="15">
    <source>
        <dbReference type="EMBL" id="GBG28890.1"/>
    </source>
</evidence>
<proteinExistence type="inferred from homology"/>
<accession>A0A2R5GD20</accession>
<dbReference type="Pfam" id="PF01118">
    <property type="entry name" value="Semialdhyde_dh"/>
    <property type="match status" value="1"/>
</dbReference>
<evidence type="ECO:0000256" key="6">
    <source>
        <dbReference type="ARBA" id="ARBA00022857"/>
    </source>
</evidence>
<dbReference type="GO" id="GO:0046983">
    <property type="term" value="F:protein dimerization activity"/>
    <property type="evidence" value="ECO:0007669"/>
    <property type="project" value="InterPro"/>
</dbReference>
<dbReference type="CDD" id="cd18131">
    <property type="entry name" value="ASADH_C_bac_euk_like"/>
    <property type="match status" value="1"/>
</dbReference>
<evidence type="ECO:0000256" key="5">
    <source>
        <dbReference type="ARBA" id="ARBA00022697"/>
    </source>
</evidence>
<feature type="active site" description="Proton acceptor" evidence="12">
    <location>
        <position position="242"/>
    </location>
</feature>
<evidence type="ECO:0000259" key="14">
    <source>
        <dbReference type="SMART" id="SM00859"/>
    </source>
</evidence>
<keyword evidence="6" id="KW-0521">NADP</keyword>
<comment type="catalytic activity">
    <reaction evidence="11">
        <text>L-aspartate 4-semialdehyde + phosphate + NADP(+) = 4-phospho-L-aspartate + NADPH + H(+)</text>
        <dbReference type="Rhea" id="RHEA:24284"/>
        <dbReference type="ChEBI" id="CHEBI:15378"/>
        <dbReference type="ChEBI" id="CHEBI:43474"/>
        <dbReference type="ChEBI" id="CHEBI:57535"/>
        <dbReference type="ChEBI" id="CHEBI:57783"/>
        <dbReference type="ChEBI" id="CHEBI:58349"/>
        <dbReference type="ChEBI" id="CHEBI:537519"/>
        <dbReference type="EC" id="1.2.1.11"/>
    </reaction>
</comment>
<evidence type="ECO:0000256" key="7">
    <source>
        <dbReference type="ARBA" id="ARBA00022915"/>
    </source>
</evidence>
<dbReference type="InterPro" id="IPR012280">
    <property type="entry name" value="Semialdhyde_DH_dimer_dom"/>
</dbReference>
<dbReference type="EMBL" id="BEYU01000049">
    <property type="protein sequence ID" value="GBG28890.1"/>
    <property type="molecule type" value="Genomic_DNA"/>
</dbReference>
<keyword evidence="9" id="KW-0457">Lysine biosynthesis</keyword>
<dbReference type="SUPFAM" id="SSF55347">
    <property type="entry name" value="Glyceraldehyde-3-phosphate dehydrogenase-like, C-terminal domain"/>
    <property type="match status" value="1"/>
</dbReference>
<dbReference type="NCBIfam" id="TIGR01296">
    <property type="entry name" value="asd_B"/>
    <property type="match status" value="1"/>
</dbReference>
<keyword evidence="4" id="KW-0028">Amino-acid biosynthesis</keyword>
<dbReference type="GO" id="GO:0050661">
    <property type="term" value="F:NADP binding"/>
    <property type="evidence" value="ECO:0007669"/>
    <property type="project" value="InterPro"/>
</dbReference>
<evidence type="ECO:0000313" key="16">
    <source>
        <dbReference type="Proteomes" id="UP000241890"/>
    </source>
</evidence>
<keyword evidence="8" id="KW-0560">Oxidoreductase</keyword>
<evidence type="ECO:0000256" key="2">
    <source>
        <dbReference type="ARBA" id="ARBA00011738"/>
    </source>
</evidence>
<feature type="active site" description="Acyl-thioester intermediate" evidence="12">
    <location>
        <position position="129"/>
    </location>
</feature>
<dbReference type="InterPro" id="IPR036291">
    <property type="entry name" value="NAD(P)-bd_dom_sf"/>
</dbReference>
<dbReference type="GO" id="GO:0009097">
    <property type="term" value="P:isoleucine biosynthetic process"/>
    <property type="evidence" value="ECO:0007669"/>
    <property type="project" value="InterPro"/>
</dbReference>
<keyword evidence="13" id="KW-1133">Transmembrane helix</keyword>
<evidence type="ECO:0000256" key="9">
    <source>
        <dbReference type="ARBA" id="ARBA00023154"/>
    </source>
</evidence>
<dbReference type="GO" id="GO:0009089">
    <property type="term" value="P:lysine biosynthetic process via diaminopimelate"/>
    <property type="evidence" value="ECO:0007669"/>
    <property type="project" value="InterPro"/>
</dbReference>
<evidence type="ECO:0000256" key="3">
    <source>
        <dbReference type="ARBA" id="ARBA00013120"/>
    </source>
</evidence>
<keyword evidence="5" id="KW-0791">Threonine biosynthesis</keyword>
<evidence type="ECO:0000256" key="1">
    <source>
        <dbReference type="ARBA" id="ARBA00010584"/>
    </source>
</evidence>
<dbReference type="PIRSF" id="PIRSF000148">
    <property type="entry name" value="ASA_dh"/>
    <property type="match status" value="1"/>
</dbReference>
<evidence type="ECO:0000256" key="12">
    <source>
        <dbReference type="PIRSR" id="PIRSR000148-1"/>
    </source>
</evidence>
<dbReference type="PANTHER" id="PTHR46278:SF2">
    <property type="entry name" value="ASPARTATE-SEMIALDEHYDE DEHYDROGENASE"/>
    <property type="match status" value="1"/>
</dbReference>
<dbReference type="InterPro" id="IPR005986">
    <property type="entry name" value="Asp_semialdehyde_DH_beta"/>
</dbReference>
<dbReference type="SUPFAM" id="SSF51735">
    <property type="entry name" value="NAD(P)-binding Rossmann-fold domains"/>
    <property type="match status" value="1"/>
</dbReference>
<evidence type="ECO:0000256" key="4">
    <source>
        <dbReference type="ARBA" id="ARBA00022605"/>
    </source>
</evidence>
<sequence>MRVGIVGCTGAVGEELVKVLGERQDRLGGVTQLKLLASAKSAGKVMDAGVFGPLTVEEFSIDKVKKLDVVFLAVSGSFSLKYAHEIAKSGPVVIDNSSAFRNDPEIPLVIPEINGHTAKNAKLIANPNCTTAIAAMALWPLHQKFGIRSLIMSTYQAASGAGAEGMAELEAQTRAHVKGSAPEVSVFQYPLAFNVIPHVDSFQPNGYTREEMKVVWETRKIFGVPDMDVSCTAVRIPTLRAHAEALTIQTWAPCSVEKAKALIDEAVGVQLVDDPSSNKYPMPINATAKFDVEAGRVRQSIVFGDFGLDLFVCGDQLLRGAALNAVLIAEFLHEDKFEKPSGYKPTVLQRFMGASLSGPALWFTVGAVAATAAAATSFLTADSKPTSSSA</sequence>
<dbReference type="GO" id="GO:0009086">
    <property type="term" value="P:methionine biosynthetic process"/>
    <property type="evidence" value="ECO:0007669"/>
    <property type="project" value="UniProtKB-KW"/>
</dbReference>
<dbReference type="GO" id="GO:0019877">
    <property type="term" value="P:diaminopimelate biosynthetic process"/>
    <property type="evidence" value="ECO:0007669"/>
    <property type="project" value="UniProtKB-KW"/>
</dbReference>
<dbReference type="EC" id="1.2.1.11" evidence="3"/>
<keyword evidence="13" id="KW-0472">Membrane</keyword>
<dbReference type="GO" id="GO:0009088">
    <property type="term" value="P:threonine biosynthetic process"/>
    <property type="evidence" value="ECO:0007669"/>
    <property type="project" value="UniProtKB-KW"/>
</dbReference>
<evidence type="ECO:0000256" key="13">
    <source>
        <dbReference type="SAM" id="Phobius"/>
    </source>
</evidence>
<dbReference type="InterPro" id="IPR000534">
    <property type="entry name" value="Semialdehyde_DH_NAD-bd"/>
</dbReference>
<gene>
    <name evidence="15" type="ORF">FCC1311_051112</name>
</gene>
<protein>
    <recommendedName>
        <fullName evidence="3">aspartate-semialdehyde dehydrogenase</fullName>
        <ecNumber evidence="3">1.2.1.11</ecNumber>
    </recommendedName>
</protein>
<reference evidence="15 16" key="1">
    <citation type="submission" date="2017-12" db="EMBL/GenBank/DDBJ databases">
        <title>Sequencing, de novo assembly and annotation of complete genome of a new Thraustochytrid species, strain FCC1311.</title>
        <authorList>
            <person name="Sedici K."/>
            <person name="Godart F."/>
            <person name="Aiese Cigliano R."/>
            <person name="Sanseverino W."/>
            <person name="Barakat M."/>
            <person name="Ortet P."/>
            <person name="Marechal E."/>
            <person name="Cagnac O."/>
            <person name="Amato A."/>
        </authorList>
    </citation>
    <scope>NUCLEOTIDE SEQUENCE [LARGE SCALE GENOMIC DNA]</scope>
</reference>
<dbReference type="NCBIfam" id="NF011456">
    <property type="entry name" value="PRK14874.1"/>
    <property type="match status" value="1"/>
</dbReference>
<feature type="domain" description="Semialdehyde dehydrogenase NAD-binding" evidence="14">
    <location>
        <begin position="2"/>
        <end position="121"/>
    </location>
</feature>
<dbReference type="PANTHER" id="PTHR46278">
    <property type="entry name" value="DEHYDROGENASE, PUTATIVE-RELATED"/>
    <property type="match status" value="1"/>
</dbReference>
<dbReference type="InParanoid" id="A0A2R5GD20"/>
<dbReference type="Gene3D" id="3.30.360.10">
    <property type="entry name" value="Dihydrodipicolinate Reductase, domain 2"/>
    <property type="match status" value="1"/>
</dbReference>